<keyword evidence="2" id="KW-1133">Transmembrane helix</keyword>
<accession>A0A2Z7A1L0</accession>
<sequence>MASTSTSHFILLLICVSTLSIIGISQFFCNKCCATCLCVPPGTYGNKDCCPCYRDWKTKEGKPKCP</sequence>
<feature type="transmembrane region" description="Helical" evidence="2">
    <location>
        <begin position="9"/>
        <end position="28"/>
    </location>
</feature>
<dbReference type="PANTHER" id="PTHR23201">
    <property type="entry name" value="EXTENSIN, PROLINE-RICH PROTEIN"/>
    <property type="match status" value="1"/>
</dbReference>
<dbReference type="EMBL" id="KV020104">
    <property type="protein sequence ID" value="KZV15367.1"/>
    <property type="molecule type" value="Genomic_DNA"/>
</dbReference>
<reference evidence="3 4" key="1">
    <citation type="journal article" date="2015" name="Proc. Natl. Acad. Sci. U.S.A.">
        <title>The resurrection genome of Boea hygrometrica: A blueprint for survival of dehydration.</title>
        <authorList>
            <person name="Xiao L."/>
            <person name="Yang G."/>
            <person name="Zhang L."/>
            <person name="Yang X."/>
            <person name="Zhao S."/>
            <person name="Ji Z."/>
            <person name="Zhou Q."/>
            <person name="Hu M."/>
            <person name="Wang Y."/>
            <person name="Chen M."/>
            <person name="Xu Y."/>
            <person name="Jin H."/>
            <person name="Xiao X."/>
            <person name="Hu G."/>
            <person name="Bao F."/>
            <person name="Hu Y."/>
            <person name="Wan P."/>
            <person name="Li L."/>
            <person name="Deng X."/>
            <person name="Kuang T."/>
            <person name="Xiang C."/>
            <person name="Zhu J.K."/>
            <person name="Oliver M.J."/>
            <person name="He Y."/>
        </authorList>
    </citation>
    <scope>NUCLEOTIDE SEQUENCE [LARGE SCALE GENOMIC DNA]</scope>
    <source>
        <strain evidence="4">cv. XS01</strain>
    </source>
</reference>
<keyword evidence="2" id="KW-0812">Transmembrane</keyword>
<gene>
    <name evidence="3" type="ORF">F511_20352</name>
</gene>
<keyword evidence="4" id="KW-1185">Reference proteome</keyword>
<comment type="similarity">
    <text evidence="1">Belongs to the GASA family.</text>
</comment>
<dbReference type="Pfam" id="PF02704">
    <property type="entry name" value="GASA"/>
    <property type="match status" value="1"/>
</dbReference>
<evidence type="ECO:0000256" key="2">
    <source>
        <dbReference type="SAM" id="Phobius"/>
    </source>
</evidence>
<proteinExistence type="inferred from homology"/>
<evidence type="ECO:0000313" key="3">
    <source>
        <dbReference type="EMBL" id="KZV15367.1"/>
    </source>
</evidence>
<protein>
    <submittedName>
        <fullName evidence="3">Protein RSI-1</fullName>
    </submittedName>
</protein>
<dbReference type="InterPro" id="IPR003854">
    <property type="entry name" value="GASA"/>
</dbReference>
<evidence type="ECO:0000256" key="1">
    <source>
        <dbReference type="ARBA" id="ARBA00010582"/>
    </source>
</evidence>
<dbReference type="PANTHER" id="PTHR23201:SF92">
    <property type="entry name" value="GIBBERELLIN-REGULATED PROTEIN 12"/>
    <property type="match status" value="1"/>
</dbReference>
<name>A0A2Z7A1L0_9LAMI</name>
<dbReference type="AlphaFoldDB" id="A0A2Z7A1L0"/>
<dbReference type="OrthoDB" id="1886938at2759"/>
<keyword evidence="2" id="KW-0472">Membrane</keyword>
<evidence type="ECO:0000313" key="4">
    <source>
        <dbReference type="Proteomes" id="UP000250235"/>
    </source>
</evidence>
<dbReference type="Proteomes" id="UP000250235">
    <property type="component" value="Unassembled WGS sequence"/>
</dbReference>
<organism evidence="3 4">
    <name type="scientific">Dorcoceras hygrometricum</name>
    <dbReference type="NCBI Taxonomy" id="472368"/>
    <lineage>
        <taxon>Eukaryota</taxon>
        <taxon>Viridiplantae</taxon>
        <taxon>Streptophyta</taxon>
        <taxon>Embryophyta</taxon>
        <taxon>Tracheophyta</taxon>
        <taxon>Spermatophyta</taxon>
        <taxon>Magnoliopsida</taxon>
        <taxon>eudicotyledons</taxon>
        <taxon>Gunneridae</taxon>
        <taxon>Pentapetalae</taxon>
        <taxon>asterids</taxon>
        <taxon>lamiids</taxon>
        <taxon>Lamiales</taxon>
        <taxon>Gesneriaceae</taxon>
        <taxon>Didymocarpoideae</taxon>
        <taxon>Trichosporeae</taxon>
        <taxon>Loxocarpinae</taxon>
        <taxon>Dorcoceras</taxon>
    </lineage>
</organism>